<dbReference type="Proteomes" id="UP000078348">
    <property type="component" value="Unassembled WGS sequence"/>
</dbReference>
<evidence type="ECO:0000313" key="2">
    <source>
        <dbReference type="Proteomes" id="UP000078348"/>
    </source>
</evidence>
<dbReference type="OrthoDB" id="428346at2759"/>
<proteinExistence type="predicted"/>
<sequence>MIRGYLTAFVVAILTNRGVQVKAPREFFFKFFTPPFPNMSGRNSVATLKGNFSTWDYFPKQGTIQRLKSEHLAHWWNTSGVVITTYSDVTARFLSPALYAGAMRAIGVLPAQGPTPKNSKLGEAFRSAVLPLLMAPNPQLCHVVNKHIRALRSRGTVIGVQMRLGGEKANYPERMFLGPKAVAVFAEKVQAYARRNGLHSGNSVVFVSTDSDFALQALSGLLQAPGEAWVYSVKDWEIGHSAVGKSQGFGDKKRESFMNRAIVDLMVLKESDFLIYSQGSSYGLIAAELQQAYRYPMNASAFLASKGLTCSVFHPRERFGEAVYVSKYFAKKKKKK</sequence>
<evidence type="ECO:0000313" key="1">
    <source>
        <dbReference type="EMBL" id="OAO17619.1"/>
    </source>
</evidence>
<name>A0A196SP74_BLAHN</name>
<dbReference type="EMBL" id="LXWW01000023">
    <property type="protein sequence ID" value="OAO17619.1"/>
    <property type="molecule type" value="Genomic_DNA"/>
</dbReference>
<gene>
    <name evidence="1" type="ORF">AV274_0643</name>
</gene>
<dbReference type="Gene3D" id="3.40.50.11350">
    <property type="match status" value="1"/>
</dbReference>
<accession>A0A196SP74</accession>
<dbReference type="AlphaFoldDB" id="A0A196SP74"/>
<protein>
    <submittedName>
        <fullName evidence="1">Uncharacterized protein</fullName>
    </submittedName>
</protein>
<comment type="caution">
    <text evidence="1">The sequence shown here is derived from an EMBL/GenBank/DDBJ whole genome shotgun (WGS) entry which is preliminary data.</text>
</comment>
<reference evidence="1 2" key="1">
    <citation type="submission" date="2016-05" db="EMBL/GenBank/DDBJ databases">
        <title>Nuclear genome of Blastocystis sp. subtype 1 NandII.</title>
        <authorList>
            <person name="Gentekaki E."/>
            <person name="Curtis B."/>
            <person name="Stairs C."/>
            <person name="Eme L."/>
            <person name="Herman E."/>
            <person name="Klimes V."/>
            <person name="Arias M.C."/>
            <person name="Elias M."/>
            <person name="Hilliou F."/>
            <person name="Klute M."/>
            <person name="Malik S.-B."/>
            <person name="Pightling A."/>
            <person name="Rachubinski R."/>
            <person name="Salas D."/>
            <person name="Schlacht A."/>
            <person name="Suga H."/>
            <person name="Archibald J."/>
            <person name="Ball S.G."/>
            <person name="Clark G."/>
            <person name="Dacks J."/>
            <person name="Van Der Giezen M."/>
            <person name="Tsaousis A."/>
            <person name="Roger A."/>
        </authorList>
    </citation>
    <scope>NUCLEOTIDE SEQUENCE [LARGE SCALE GENOMIC DNA]</scope>
    <source>
        <strain evidence="2">ATCC 50177 / NandII</strain>
    </source>
</reference>
<keyword evidence="2" id="KW-1185">Reference proteome</keyword>
<organism evidence="1 2">
    <name type="scientific">Blastocystis sp. subtype 1 (strain ATCC 50177 / NandII)</name>
    <dbReference type="NCBI Taxonomy" id="478820"/>
    <lineage>
        <taxon>Eukaryota</taxon>
        <taxon>Sar</taxon>
        <taxon>Stramenopiles</taxon>
        <taxon>Bigyra</taxon>
        <taxon>Opalozoa</taxon>
        <taxon>Opalinata</taxon>
        <taxon>Blastocystidae</taxon>
        <taxon>Blastocystis</taxon>
    </lineage>
</organism>